<evidence type="ECO:0000313" key="3">
    <source>
        <dbReference type="EMBL" id="CBK21873.2"/>
    </source>
</evidence>
<dbReference type="Pfam" id="PF09758">
    <property type="entry name" value="FPL"/>
    <property type="match status" value="1"/>
</dbReference>
<dbReference type="EMBL" id="FN668645">
    <property type="protein sequence ID" value="CBK21873.2"/>
    <property type="molecule type" value="Genomic_DNA"/>
</dbReference>
<name>D8M1D4_BLAHO</name>
<dbReference type="PANTHER" id="PTHR21481:SF0">
    <property type="entry name" value="PROTEIN CLEC16A"/>
    <property type="match status" value="1"/>
</dbReference>
<protein>
    <recommendedName>
        <fullName evidence="2">FPL domain-containing protein</fullName>
    </recommendedName>
</protein>
<dbReference type="InParanoid" id="D8M1D4"/>
<dbReference type="Proteomes" id="UP000008312">
    <property type="component" value="Unassembled WGS sequence"/>
</dbReference>
<dbReference type="GO" id="GO:0005794">
    <property type="term" value="C:Golgi apparatus"/>
    <property type="evidence" value="ECO:0007669"/>
    <property type="project" value="TreeGrafter"/>
</dbReference>
<gene>
    <name evidence="3" type="ORF">GSBLH_T00001974001</name>
</gene>
<dbReference type="InterPro" id="IPR019155">
    <property type="entry name" value="CLEC16A/TT9_N"/>
</dbReference>
<dbReference type="GO" id="GO:1901096">
    <property type="term" value="P:regulation of autophagosome maturation"/>
    <property type="evidence" value="ECO:0007669"/>
    <property type="project" value="TreeGrafter"/>
</dbReference>
<dbReference type="OrthoDB" id="197594at2759"/>
<reference evidence="3" key="1">
    <citation type="submission" date="2010-02" db="EMBL/GenBank/DDBJ databases">
        <title>Sequencing and annotation of the Blastocystis hominis genome.</title>
        <authorList>
            <person name="Wincker P."/>
        </authorList>
    </citation>
    <scope>NUCLEOTIDE SEQUENCE</scope>
    <source>
        <strain evidence="3">Singapore isolate B</strain>
    </source>
</reference>
<keyword evidence="4" id="KW-1185">Reference proteome</keyword>
<evidence type="ECO:0000256" key="1">
    <source>
        <dbReference type="ARBA" id="ARBA00023006"/>
    </source>
</evidence>
<keyword evidence="1" id="KW-0072">Autophagy</keyword>
<accession>D8M1D4</accession>
<dbReference type="AlphaFoldDB" id="D8M1D4"/>
<organism evidence="3">
    <name type="scientific">Blastocystis hominis</name>
    <dbReference type="NCBI Taxonomy" id="12968"/>
    <lineage>
        <taxon>Eukaryota</taxon>
        <taxon>Sar</taxon>
        <taxon>Stramenopiles</taxon>
        <taxon>Bigyra</taxon>
        <taxon>Opalozoa</taxon>
        <taxon>Opalinata</taxon>
        <taxon>Blastocystidae</taxon>
        <taxon>Blastocystis</taxon>
    </lineage>
</organism>
<dbReference type="GO" id="GO:0005770">
    <property type="term" value="C:late endosome"/>
    <property type="evidence" value="ECO:0007669"/>
    <property type="project" value="TreeGrafter"/>
</dbReference>
<sequence>MLHDIISIIKQNRSNKIKIQIIQTISILIQNIKNRTSLFFILSNNHINDLITTPLDFMDEDVVSQYISFLKLLSMNLTPDTVQFFYNYTQSADPFPLFSICSKFYDNPEPMVRIAIRTITLNCLKGTPFKMFPAHPPSERQEHREVHGPAEHTEVLQEAGLLRDFVSCNHEQHGGIEQLCSCWRDDQQHHRPAFIPAGRAQYSGALRERVFEGRAGEGVLYSLLLRSDSARNEHGGKRGRGMRRSR</sequence>
<dbReference type="GeneID" id="24919189"/>
<dbReference type="PANTHER" id="PTHR21481">
    <property type="entry name" value="PROTEIN CLEC16A"/>
    <property type="match status" value="1"/>
</dbReference>
<evidence type="ECO:0000259" key="2">
    <source>
        <dbReference type="Pfam" id="PF09758"/>
    </source>
</evidence>
<dbReference type="GO" id="GO:0007034">
    <property type="term" value="P:vacuolar transport"/>
    <property type="evidence" value="ECO:0007669"/>
    <property type="project" value="TreeGrafter"/>
</dbReference>
<feature type="domain" description="FPL" evidence="2">
    <location>
        <begin position="2"/>
        <end position="123"/>
    </location>
</feature>
<dbReference type="GO" id="GO:0016197">
    <property type="term" value="P:endosomal transport"/>
    <property type="evidence" value="ECO:0007669"/>
    <property type="project" value="TreeGrafter"/>
</dbReference>
<evidence type="ECO:0000313" key="4">
    <source>
        <dbReference type="Proteomes" id="UP000008312"/>
    </source>
</evidence>
<proteinExistence type="predicted"/>
<dbReference type="GO" id="GO:0006914">
    <property type="term" value="P:autophagy"/>
    <property type="evidence" value="ECO:0007669"/>
    <property type="project" value="UniProtKB-KW"/>
</dbReference>
<dbReference type="InterPro" id="IPR039272">
    <property type="entry name" value="CLEC16A/TT9"/>
</dbReference>
<dbReference type="RefSeq" id="XP_012895921.1">
    <property type="nucleotide sequence ID" value="XM_013040467.1"/>
</dbReference>